<evidence type="ECO:0000256" key="3">
    <source>
        <dbReference type="PIRSR" id="PIRSR000239-1"/>
    </source>
</evidence>
<evidence type="ECO:0000259" key="4">
    <source>
        <dbReference type="PROSITE" id="PS51352"/>
    </source>
</evidence>
<dbReference type="PIRSF" id="PIRSF000239">
    <property type="entry name" value="AHPC"/>
    <property type="match status" value="1"/>
</dbReference>
<name>A0A917NPZ2_9PROT</name>
<feature type="active site" description="Cysteine sulfenic acid (-SOH) intermediate; for peroxidase activity" evidence="3">
    <location>
        <position position="53"/>
    </location>
</feature>
<gene>
    <name evidence="5" type="ORF">GCM10011320_25850</name>
</gene>
<proteinExistence type="predicted"/>
<dbReference type="GO" id="GO:0004601">
    <property type="term" value="F:peroxidase activity"/>
    <property type="evidence" value="ECO:0007669"/>
    <property type="project" value="UniProtKB-KW"/>
</dbReference>
<dbReference type="Pfam" id="PF00578">
    <property type="entry name" value="AhpC-TSA"/>
    <property type="match status" value="1"/>
</dbReference>
<dbReference type="PANTHER" id="PTHR43110:SF1">
    <property type="entry name" value="THIOL PEROXIDASE"/>
    <property type="match status" value="1"/>
</dbReference>
<dbReference type="InterPro" id="IPR050455">
    <property type="entry name" value="Tpx_Peroxidase_subfamily"/>
</dbReference>
<dbReference type="PROSITE" id="PS51352">
    <property type="entry name" value="THIOREDOXIN_2"/>
    <property type="match status" value="1"/>
</dbReference>
<dbReference type="SUPFAM" id="SSF52833">
    <property type="entry name" value="Thioredoxin-like"/>
    <property type="match status" value="1"/>
</dbReference>
<dbReference type="PANTHER" id="PTHR43110">
    <property type="entry name" value="THIOL PEROXIDASE"/>
    <property type="match status" value="1"/>
</dbReference>
<organism evidence="5 6">
    <name type="scientific">Neoroseomonas lacus</name>
    <dbReference type="NCBI Taxonomy" id="287609"/>
    <lineage>
        <taxon>Bacteria</taxon>
        <taxon>Pseudomonadati</taxon>
        <taxon>Pseudomonadota</taxon>
        <taxon>Alphaproteobacteria</taxon>
        <taxon>Acetobacterales</taxon>
        <taxon>Acetobacteraceae</taxon>
        <taxon>Neoroseomonas</taxon>
    </lineage>
</organism>
<reference evidence="5" key="1">
    <citation type="journal article" date="2014" name="Int. J. Syst. Evol. Microbiol.">
        <title>Complete genome sequence of Corynebacterium casei LMG S-19264T (=DSM 44701T), isolated from a smear-ripened cheese.</title>
        <authorList>
            <consortium name="US DOE Joint Genome Institute (JGI-PGF)"/>
            <person name="Walter F."/>
            <person name="Albersmeier A."/>
            <person name="Kalinowski J."/>
            <person name="Ruckert C."/>
        </authorList>
    </citation>
    <scope>NUCLEOTIDE SEQUENCE</scope>
    <source>
        <strain evidence="5">CGMCC 1.3617</strain>
    </source>
</reference>
<feature type="domain" description="Thioredoxin" evidence="4">
    <location>
        <begin position="11"/>
        <end position="161"/>
    </location>
</feature>
<dbReference type="Gene3D" id="3.40.30.10">
    <property type="entry name" value="Glutaredoxin"/>
    <property type="match status" value="1"/>
</dbReference>
<dbReference type="AlphaFoldDB" id="A0A917NPZ2"/>
<evidence type="ECO:0000313" key="6">
    <source>
        <dbReference type="Proteomes" id="UP000661507"/>
    </source>
</evidence>
<dbReference type="Proteomes" id="UP000661507">
    <property type="component" value="Unassembled WGS sequence"/>
</dbReference>
<evidence type="ECO:0000256" key="2">
    <source>
        <dbReference type="ARBA" id="ARBA00023284"/>
    </source>
</evidence>
<evidence type="ECO:0000256" key="1">
    <source>
        <dbReference type="ARBA" id="ARBA00023002"/>
    </source>
</evidence>
<keyword evidence="6" id="KW-1185">Reference proteome</keyword>
<dbReference type="InterPro" id="IPR036249">
    <property type="entry name" value="Thioredoxin-like_sf"/>
</dbReference>
<keyword evidence="2" id="KW-0676">Redox-active center</keyword>
<dbReference type="InterPro" id="IPR024706">
    <property type="entry name" value="Peroxiredoxin_AhpC-typ"/>
</dbReference>
<protein>
    <submittedName>
        <fullName evidence="5">Thioredoxin peroxidase</fullName>
    </submittedName>
</protein>
<evidence type="ECO:0000313" key="5">
    <source>
        <dbReference type="EMBL" id="GGJ17335.1"/>
    </source>
</evidence>
<comment type="caution">
    <text evidence="5">The sequence shown here is derived from an EMBL/GenBank/DDBJ whole genome shotgun (WGS) entry which is preliminary data.</text>
</comment>
<reference evidence="5" key="2">
    <citation type="submission" date="2020-09" db="EMBL/GenBank/DDBJ databases">
        <authorList>
            <person name="Sun Q."/>
            <person name="Zhou Y."/>
        </authorList>
    </citation>
    <scope>NUCLEOTIDE SEQUENCE</scope>
    <source>
        <strain evidence="5">CGMCC 1.3617</strain>
    </source>
</reference>
<dbReference type="InterPro" id="IPR000866">
    <property type="entry name" value="AhpC/TSA"/>
</dbReference>
<dbReference type="EMBL" id="BMKW01000006">
    <property type="protein sequence ID" value="GGJ17335.1"/>
    <property type="molecule type" value="Genomic_DNA"/>
</dbReference>
<keyword evidence="5" id="KW-0575">Peroxidase</keyword>
<dbReference type="RefSeq" id="WP_188967470.1">
    <property type="nucleotide sequence ID" value="NZ_BMKW01000006.1"/>
</dbReference>
<accession>A0A917NPZ2</accession>
<sequence length="170" mass="18119">MMSTTYPNAALQAGAMAPAFSLPATPDQMVSLGDLRGSPVILAFYPADWSPVCGDQMALYNEILSEFRGLGAQLVGISVDGVWCHAAFAAERKLHFPLLADFQPKGEVARRYGVYREKEGITERALFVIDADGVIRWSHVAPLGINPGADGIIEALQDIAARTGAAEAVS</sequence>
<keyword evidence="1" id="KW-0560">Oxidoreductase</keyword>
<dbReference type="InterPro" id="IPR013766">
    <property type="entry name" value="Thioredoxin_domain"/>
</dbReference>